<accession>A0A5B7JTD6</accession>
<keyword evidence="2" id="KW-1185">Reference proteome</keyword>
<organism evidence="1 2">
    <name type="scientific">Portunus trituberculatus</name>
    <name type="common">Swimming crab</name>
    <name type="synonym">Neptunus trituberculatus</name>
    <dbReference type="NCBI Taxonomy" id="210409"/>
    <lineage>
        <taxon>Eukaryota</taxon>
        <taxon>Metazoa</taxon>
        <taxon>Ecdysozoa</taxon>
        <taxon>Arthropoda</taxon>
        <taxon>Crustacea</taxon>
        <taxon>Multicrustacea</taxon>
        <taxon>Malacostraca</taxon>
        <taxon>Eumalacostraca</taxon>
        <taxon>Eucarida</taxon>
        <taxon>Decapoda</taxon>
        <taxon>Pleocyemata</taxon>
        <taxon>Brachyura</taxon>
        <taxon>Eubrachyura</taxon>
        <taxon>Portunoidea</taxon>
        <taxon>Portunidae</taxon>
        <taxon>Portuninae</taxon>
        <taxon>Portunus</taxon>
    </lineage>
</organism>
<protein>
    <submittedName>
        <fullName evidence="1">Uncharacterized protein</fullName>
    </submittedName>
</protein>
<evidence type="ECO:0000313" key="2">
    <source>
        <dbReference type="Proteomes" id="UP000324222"/>
    </source>
</evidence>
<dbReference type="AlphaFoldDB" id="A0A5B7JTD6"/>
<sequence>MAPPVSNFDLWNTHLSTTTTTTTTTTTCSPPTKVTRTAGDVLSIIGLQKSKEGILEQSAFQNSA</sequence>
<evidence type="ECO:0000313" key="1">
    <source>
        <dbReference type="EMBL" id="MPC99362.1"/>
    </source>
</evidence>
<dbReference type="Proteomes" id="UP000324222">
    <property type="component" value="Unassembled WGS sequence"/>
</dbReference>
<gene>
    <name evidence="1" type="ORF">E2C01_094771</name>
</gene>
<name>A0A5B7JTD6_PORTR</name>
<dbReference type="EMBL" id="VSRR010118015">
    <property type="protein sequence ID" value="MPC99362.1"/>
    <property type="molecule type" value="Genomic_DNA"/>
</dbReference>
<comment type="caution">
    <text evidence="1">The sequence shown here is derived from an EMBL/GenBank/DDBJ whole genome shotgun (WGS) entry which is preliminary data.</text>
</comment>
<proteinExistence type="predicted"/>
<reference evidence="1 2" key="1">
    <citation type="submission" date="2019-05" db="EMBL/GenBank/DDBJ databases">
        <title>Another draft genome of Portunus trituberculatus and its Hox gene families provides insights of decapod evolution.</title>
        <authorList>
            <person name="Jeong J.-H."/>
            <person name="Song I."/>
            <person name="Kim S."/>
            <person name="Choi T."/>
            <person name="Kim D."/>
            <person name="Ryu S."/>
            <person name="Kim W."/>
        </authorList>
    </citation>
    <scope>NUCLEOTIDE SEQUENCE [LARGE SCALE GENOMIC DNA]</scope>
    <source>
        <tissue evidence="1">Muscle</tissue>
    </source>
</reference>